<dbReference type="AlphaFoldDB" id="A0A223E7F0"/>
<accession>A0A223E7F0</accession>
<reference evidence="2 3" key="1">
    <citation type="submission" date="2016-10" db="EMBL/GenBank/DDBJ databases">
        <title>The whole genome sequencing and assembly of Aeribacillus pallidus KCTC3564 strain.</title>
        <authorList>
            <person name="Lee Y.-J."/>
            <person name="Park M.-K."/>
            <person name="Yi H."/>
            <person name="Bahn Y.-S."/>
            <person name="Kim J.F."/>
            <person name="Lee D.-W."/>
        </authorList>
    </citation>
    <scope>NUCLEOTIDE SEQUENCE [LARGE SCALE GENOMIC DNA]</scope>
    <source>
        <strain evidence="2 3">KCTC3564</strain>
    </source>
</reference>
<evidence type="ECO:0000256" key="1">
    <source>
        <dbReference type="SAM" id="Phobius"/>
    </source>
</evidence>
<keyword evidence="1" id="KW-1133">Transmembrane helix</keyword>
<keyword evidence="1" id="KW-0472">Membrane</keyword>
<dbReference type="RefSeq" id="WP_094245770.1">
    <property type="nucleotide sequence ID" value="NZ_CP017703.1"/>
</dbReference>
<dbReference type="KEGG" id="apak:AP3564_13915"/>
<evidence type="ECO:0000313" key="2">
    <source>
        <dbReference type="EMBL" id="ASS91168.1"/>
    </source>
</evidence>
<organism evidence="2 3">
    <name type="scientific">Aeribacillus pallidus</name>
    <dbReference type="NCBI Taxonomy" id="33936"/>
    <lineage>
        <taxon>Bacteria</taxon>
        <taxon>Bacillati</taxon>
        <taxon>Bacillota</taxon>
        <taxon>Bacilli</taxon>
        <taxon>Bacillales</taxon>
        <taxon>Bacillaceae</taxon>
        <taxon>Aeribacillus</taxon>
    </lineage>
</organism>
<feature type="transmembrane region" description="Helical" evidence="1">
    <location>
        <begin position="182"/>
        <end position="199"/>
    </location>
</feature>
<proteinExistence type="predicted"/>
<feature type="transmembrane region" description="Helical" evidence="1">
    <location>
        <begin position="111"/>
        <end position="131"/>
    </location>
</feature>
<dbReference type="EMBL" id="CP017703">
    <property type="protein sequence ID" value="ASS91168.1"/>
    <property type="molecule type" value="Genomic_DNA"/>
</dbReference>
<evidence type="ECO:0008006" key="4">
    <source>
        <dbReference type="Google" id="ProtNLM"/>
    </source>
</evidence>
<gene>
    <name evidence="2" type="ORF">AP3564_13915</name>
</gene>
<sequence>MSDVIAIGPFLFRTNWLVWLLSGISGYVFMHFLLTERKEYRDKIEALLSNALLYYLAIWKISPALFDPSLFLNNPLSILYLPSGNKGVLLGIVVASISVFIGAYRAKIPIYVLTNSLIAFYVMAGFVYYLFQRQYGAPILQGSWHVGLTHHPIHLYKLLLFFLFIVWVLLRKKPINFPGHTYFFLILFSIGQLLITFFAGQHSYFLGLSKLQVWNIFMLMFGVVGKVLLWKKERN</sequence>
<evidence type="ECO:0000313" key="3">
    <source>
        <dbReference type="Proteomes" id="UP000214606"/>
    </source>
</evidence>
<feature type="transmembrane region" description="Helical" evidence="1">
    <location>
        <begin position="151"/>
        <end position="170"/>
    </location>
</feature>
<name>A0A223E7F0_9BACI</name>
<protein>
    <recommendedName>
        <fullName evidence="4">Prolipoprotein diacylglyceryl transferase</fullName>
    </recommendedName>
</protein>
<feature type="transmembrane region" description="Helical" evidence="1">
    <location>
        <begin position="16"/>
        <end position="34"/>
    </location>
</feature>
<dbReference type="Proteomes" id="UP000214606">
    <property type="component" value="Chromosome"/>
</dbReference>
<feature type="transmembrane region" description="Helical" evidence="1">
    <location>
        <begin position="46"/>
        <end position="66"/>
    </location>
</feature>
<keyword evidence="1" id="KW-0812">Transmembrane</keyword>
<feature type="transmembrane region" description="Helical" evidence="1">
    <location>
        <begin position="86"/>
        <end position="104"/>
    </location>
</feature>
<feature type="transmembrane region" description="Helical" evidence="1">
    <location>
        <begin position="211"/>
        <end position="229"/>
    </location>
</feature>